<gene>
    <name evidence="1" type="ORF">Glove_329g39</name>
</gene>
<comment type="caution">
    <text evidence="1">The sequence shown here is derived from an EMBL/GenBank/DDBJ whole genome shotgun (WGS) entry which is preliminary data.</text>
</comment>
<accession>A0A397HNE1</accession>
<reference evidence="1 2" key="1">
    <citation type="submission" date="2018-08" db="EMBL/GenBank/DDBJ databases">
        <title>Genome and evolution of the arbuscular mycorrhizal fungus Diversispora epigaea (formerly Glomus versiforme) and its bacterial endosymbionts.</title>
        <authorList>
            <person name="Sun X."/>
            <person name="Fei Z."/>
            <person name="Harrison M."/>
        </authorList>
    </citation>
    <scope>NUCLEOTIDE SEQUENCE [LARGE SCALE GENOMIC DNA]</scope>
    <source>
        <strain evidence="1 2">IT104</strain>
    </source>
</reference>
<dbReference type="EMBL" id="PQFF01000301">
    <property type="protein sequence ID" value="RHZ63478.1"/>
    <property type="molecule type" value="Genomic_DNA"/>
</dbReference>
<organism evidence="1 2">
    <name type="scientific">Diversispora epigaea</name>
    <dbReference type="NCBI Taxonomy" id="1348612"/>
    <lineage>
        <taxon>Eukaryota</taxon>
        <taxon>Fungi</taxon>
        <taxon>Fungi incertae sedis</taxon>
        <taxon>Mucoromycota</taxon>
        <taxon>Glomeromycotina</taxon>
        <taxon>Glomeromycetes</taxon>
        <taxon>Diversisporales</taxon>
        <taxon>Diversisporaceae</taxon>
        <taxon>Diversispora</taxon>
    </lineage>
</organism>
<proteinExistence type="predicted"/>
<sequence length="235" mass="27272">MAIKLLLNEIEGEKTHFDSDEFTDEIPETQLNILEQLIKNAKKSNIWVKNSRGPVYNGTAPSTLHNKKAYWKKVVSDSMKITEMFQVIESDTDYIFEDIYDSDNDNKFNLKSLDILLKKKKFLTSNSQLIHSLTNQWLNNGVIITSKRDHYAKIRSLFLHKDLKLRVIEYLHAYKFKLKIGDFVKFIESEVISILGIEKKPVSHTPPYVNNCTYLVGNIKTTQKIFILIVTNVKT</sequence>
<keyword evidence="2" id="KW-1185">Reference proteome</keyword>
<protein>
    <submittedName>
        <fullName evidence="1">Uncharacterized protein</fullName>
    </submittedName>
</protein>
<name>A0A397HNE1_9GLOM</name>
<dbReference type="AlphaFoldDB" id="A0A397HNE1"/>
<evidence type="ECO:0000313" key="2">
    <source>
        <dbReference type="Proteomes" id="UP000266861"/>
    </source>
</evidence>
<dbReference type="OrthoDB" id="10437292at2759"/>
<dbReference type="Proteomes" id="UP000266861">
    <property type="component" value="Unassembled WGS sequence"/>
</dbReference>
<evidence type="ECO:0000313" key="1">
    <source>
        <dbReference type="EMBL" id="RHZ63478.1"/>
    </source>
</evidence>